<dbReference type="Proteomes" id="UP000235672">
    <property type="component" value="Unassembled WGS sequence"/>
</dbReference>
<dbReference type="EMBL" id="KZ613537">
    <property type="protein sequence ID" value="PMD13009.1"/>
    <property type="molecule type" value="Genomic_DNA"/>
</dbReference>
<dbReference type="Pfam" id="PF00501">
    <property type="entry name" value="AMP-binding"/>
    <property type="match status" value="1"/>
</dbReference>
<feature type="domain" description="AMP-dependent synthetase/ligase" evidence="2">
    <location>
        <begin position="47"/>
        <end position="421"/>
    </location>
</feature>
<dbReference type="Gene3D" id="3.40.50.980">
    <property type="match status" value="2"/>
</dbReference>
<evidence type="ECO:0000259" key="2">
    <source>
        <dbReference type="Pfam" id="PF00501"/>
    </source>
</evidence>
<dbReference type="SUPFAM" id="SSF56801">
    <property type="entry name" value="Acetyl-CoA synthetase-like"/>
    <property type="match status" value="1"/>
</dbReference>
<proteinExistence type="inferred from homology"/>
<protein>
    <submittedName>
        <fullName evidence="4">Amp dependent CoA ligase-like protein</fullName>
    </submittedName>
</protein>
<gene>
    <name evidence="4" type="ORF">NA56DRAFT_612729</name>
</gene>
<dbReference type="PANTHER" id="PTHR24096:SF422">
    <property type="entry name" value="BCDNA.GH02901"/>
    <property type="match status" value="1"/>
</dbReference>
<evidence type="ECO:0000256" key="1">
    <source>
        <dbReference type="ARBA" id="ARBA00006432"/>
    </source>
</evidence>
<evidence type="ECO:0000313" key="4">
    <source>
        <dbReference type="EMBL" id="PMD13009.1"/>
    </source>
</evidence>
<dbReference type="GO" id="GO:0016405">
    <property type="term" value="F:CoA-ligase activity"/>
    <property type="evidence" value="ECO:0007669"/>
    <property type="project" value="TreeGrafter"/>
</dbReference>
<dbReference type="InterPro" id="IPR025110">
    <property type="entry name" value="AMP-bd_C"/>
</dbReference>
<dbReference type="Gene3D" id="2.30.38.10">
    <property type="entry name" value="Luciferase, Domain 3"/>
    <property type="match status" value="1"/>
</dbReference>
<dbReference type="STRING" id="1745343.A0A2J6PGB8"/>
<name>A0A2J6PGB8_9HELO</name>
<dbReference type="PROSITE" id="PS00455">
    <property type="entry name" value="AMP_BINDING"/>
    <property type="match status" value="1"/>
</dbReference>
<keyword evidence="5" id="KW-1185">Reference proteome</keyword>
<dbReference type="PANTHER" id="PTHR24096">
    <property type="entry name" value="LONG-CHAIN-FATTY-ACID--COA LIGASE"/>
    <property type="match status" value="1"/>
</dbReference>
<dbReference type="Gene3D" id="3.30.300.30">
    <property type="match status" value="1"/>
</dbReference>
<dbReference type="CDD" id="cd05911">
    <property type="entry name" value="Firefly_Luc_like"/>
    <property type="match status" value="1"/>
</dbReference>
<accession>A0A2J6PGB8</accession>
<evidence type="ECO:0000259" key="3">
    <source>
        <dbReference type="Pfam" id="PF13193"/>
    </source>
</evidence>
<dbReference type="InterPro" id="IPR020845">
    <property type="entry name" value="AMP-binding_CS"/>
</dbReference>
<organism evidence="4 5">
    <name type="scientific">Hyaloscypha hepaticicola</name>
    <dbReference type="NCBI Taxonomy" id="2082293"/>
    <lineage>
        <taxon>Eukaryota</taxon>
        <taxon>Fungi</taxon>
        <taxon>Dikarya</taxon>
        <taxon>Ascomycota</taxon>
        <taxon>Pezizomycotina</taxon>
        <taxon>Leotiomycetes</taxon>
        <taxon>Helotiales</taxon>
        <taxon>Hyaloscyphaceae</taxon>
        <taxon>Hyaloscypha</taxon>
    </lineage>
</organism>
<evidence type="ECO:0000313" key="5">
    <source>
        <dbReference type="Proteomes" id="UP000235672"/>
    </source>
</evidence>
<dbReference type="InterPro" id="IPR000873">
    <property type="entry name" value="AMP-dep_synth/lig_dom"/>
</dbReference>
<keyword evidence="4" id="KW-0436">Ligase</keyword>
<dbReference type="OrthoDB" id="6509636at2759"/>
<dbReference type="Pfam" id="PF13193">
    <property type="entry name" value="AMP-binding_C"/>
    <property type="match status" value="1"/>
</dbReference>
<dbReference type="FunFam" id="3.30.300.30:FF:000007">
    <property type="entry name" value="4-coumarate--CoA ligase 2"/>
    <property type="match status" value="1"/>
</dbReference>
<dbReference type="AlphaFoldDB" id="A0A2J6PGB8"/>
<dbReference type="InterPro" id="IPR045851">
    <property type="entry name" value="AMP-bd_C_sf"/>
</dbReference>
<comment type="similarity">
    <text evidence="1">Belongs to the ATP-dependent AMP-binding enzyme family.</text>
</comment>
<reference evidence="4 5" key="1">
    <citation type="submission" date="2016-05" db="EMBL/GenBank/DDBJ databases">
        <title>A degradative enzymes factory behind the ericoid mycorrhizal symbiosis.</title>
        <authorList>
            <consortium name="DOE Joint Genome Institute"/>
            <person name="Martino E."/>
            <person name="Morin E."/>
            <person name="Grelet G."/>
            <person name="Kuo A."/>
            <person name="Kohler A."/>
            <person name="Daghino S."/>
            <person name="Barry K."/>
            <person name="Choi C."/>
            <person name="Cichocki N."/>
            <person name="Clum A."/>
            <person name="Copeland A."/>
            <person name="Hainaut M."/>
            <person name="Haridas S."/>
            <person name="Labutti K."/>
            <person name="Lindquist E."/>
            <person name="Lipzen A."/>
            <person name="Khouja H.-R."/>
            <person name="Murat C."/>
            <person name="Ohm R."/>
            <person name="Olson A."/>
            <person name="Spatafora J."/>
            <person name="Veneault-Fourrey C."/>
            <person name="Henrissat B."/>
            <person name="Grigoriev I."/>
            <person name="Martin F."/>
            <person name="Perotto S."/>
        </authorList>
    </citation>
    <scope>NUCLEOTIDE SEQUENCE [LARGE SCALE GENOMIC DNA]</scope>
    <source>
        <strain evidence="4 5">UAMH 7357</strain>
    </source>
</reference>
<feature type="domain" description="AMP-binding enzyme C-terminal" evidence="3">
    <location>
        <begin position="481"/>
        <end position="563"/>
    </location>
</feature>
<sequence>MVFSPPSWVPKLQSPPDSVPLWQFMLDDAYGRRPLKTSRNPFTCGISGKTYTAQEMVDRTDLLARALAKEFGWQPNQGTEWDKVAGIFALNTIDSMTLAYAVHRLDGIVSPANAAYSASELEFQLKNSRAKALFTCIPLLEISLQAAKAVGIPNNRIYILEMPKEFSGNNTVPFKTVGQLIAEGDKLPQLPKQKWEKGQGARQTAYLCYSSGTSGLPKGVMISHHNVISNVLQIKTFESPCRDARPPEEKTEVALGLLPLSHIYGLVVIASANSYRGDEVIVLPKFELQSFLNAIQTRKIRTLYLVPPIIILMAKSYQACSKYDLSSVATIFTGAAPLGAETAEDLQKLYPSWMIRQAYGLTETSTGVCSSSETDIWFGSSGSLLPGYKAKIVSLEGVEITGYDQPGELIVQSPSVVLGYLNNDKANRETFLADTDGGGRWMRTGDEAVIRVAPSGNEHVFIVDRIKELIKVKGLQVAPAELEAHLLTHPAVADCAVIPVPDDAAGEVPKAFVVKSSSIGIEENDRMVAREIAKHVQDHKARHKWLKGGVEFIDVIPKSPSGKILRRLLRDKDKEARRQKGAKL</sequence>